<gene>
    <name evidence="2" type="ORF">EAH76_15235</name>
</gene>
<name>A0A502FRN9_9SPHN</name>
<reference evidence="2 3" key="1">
    <citation type="journal article" date="2019" name="Environ. Microbiol.">
        <title>Species interactions and distinct microbial communities in high Arctic permafrost affected cryosols are associated with the CH4 and CO2 gas fluxes.</title>
        <authorList>
            <person name="Altshuler I."/>
            <person name="Hamel J."/>
            <person name="Turney S."/>
            <person name="Magnuson E."/>
            <person name="Levesque R."/>
            <person name="Greer C."/>
            <person name="Whyte L.G."/>
        </authorList>
    </citation>
    <scope>NUCLEOTIDE SEQUENCE [LARGE SCALE GENOMIC DNA]</scope>
    <source>
        <strain evidence="2 3">E6.1</strain>
    </source>
</reference>
<organism evidence="2 3">
    <name type="scientific">Sphingomonas glacialis</name>
    <dbReference type="NCBI Taxonomy" id="658225"/>
    <lineage>
        <taxon>Bacteria</taxon>
        <taxon>Pseudomonadati</taxon>
        <taxon>Pseudomonadota</taxon>
        <taxon>Alphaproteobacteria</taxon>
        <taxon>Sphingomonadales</taxon>
        <taxon>Sphingomonadaceae</taxon>
        <taxon>Sphingomonas</taxon>
    </lineage>
</organism>
<dbReference type="EMBL" id="RCZC01000004">
    <property type="protein sequence ID" value="TPG52069.1"/>
    <property type="molecule type" value="Genomic_DNA"/>
</dbReference>
<evidence type="ECO:0000313" key="2">
    <source>
        <dbReference type="EMBL" id="TPG52069.1"/>
    </source>
</evidence>
<feature type="region of interest" description="Disordered" evidence="1">
    <location>
        <begin position="1"/>
        <end position="21"/>
    </location>
</feature>
<evidence type="ECO:0000313" key="3">
    <source>
        <dbReference type="Proteomes" id="UP000319931"/>
    </source>
</evidence>
<comment type="caution">
    <text evidence="2">The sequence shown here is derived from an EMBL/GenBank/DDBJ whole genome shotgun (WGS) entry which is preliminary data.</text>
</comment>
<protein>
    <submittedName>
        <fullName evidence="2">Uncharacterized protein</fullName>
    </submittedName>
</protein>
<sequence length="122" mass="12780">MKSALPPAVGPSVGRSADTPPNAIASDRAHLAWIAQIHLSACARWLASQPPAQEDAAHSLRAIAEIVTALGGISTEIGDGRSEVVCGRILGAEVTGTLGETWRDLTEIEQVLLDLSHLLNAR</sequence>
<accession>A0A502FRN9</accession>
<keyword evidence="3" id="KW-1185">Reference proteome</keyword>
<dbReference type="AlphaFoldDB" id="A0A502FRN9"/>
<dbReference type="Proteomes" id="UP000319931">
    <property type="component" value="Unassembled WGS sequence"/>
</dbReference>
<proteinExistence type="predicted"/>
<evidence type="ECO:0000256" key="1">
    <source>
        <dbReference type="SAM" id="MobiDB-lite"/>
    </source>
</evidence>